<reference evidence="2 3" key="1">
    <citation type="submission" date="2019-07" db="EMBL/GenBank/DDBJ databases">
        <title>The First High-Quality Draft Genome Sequence of the Causal Agent of the Current Panama Disease Epidemic.</title>
        <authorList>
            <person name="Warmington R.J."/>
            <person name="Kay W."/>
            <person name="Jeffries A."/>
            <person name="Bebber D."/>
            <person name="Moore K."/>
            <person name="Studholme D.J."/>
        </authorList>
    </citation>
    <scope>NUCLEOTIDE SEQUENCE [LARGE SCALE GENOMIC DNA]</scope>
    <source>
        <strain evidence="2 3">TR4</strain>
    </source>
</reference>
<feature type="transmembrane region" description="Helical" evidence="1">
    <location>
        <begin position="44"/>
        <end position="67"/>
    </location>
</feature>
<proteinExistence type="predicted"/>
<name>A0A5C6T7D6_FUSOC</name>
<feature type="non-terminal residue" evidence="2">
    <location>
        <position position="1"/>
    </location>
</feature>
<comment type="caution">
    <text evidence="2">The sequence shown here is derived from an EMBL/GenBank/DDBJ whole genome shotgun (WGS) entry which is preliminary data.</text>
</comment>
<protein>
    <submittedName>
        <fullName evidence="2">Uncharacterized protein</fullName>
    </submittedName>
</protein>
<accession>A0A5C6T7D6</accession>
<dbReference type="EMBL" id="VMNF01000005">
    <property type="protein sequence ID" value="TXC06925.1"/>
    <property type="molecule type" value="Genomic_DNA"/>
</dbReference>
<keyword evidence="1" id="KW-0812">Transmembrane</keyword>
<evidence type="ECO:0000256" key="1">
    <source>
        <dbReference type="SAM" id="Phobius"/>
    </source>
</evidence>
<evidence type="ECO:0000313" key="2">
    <source>
        <dbReference type="EMBL" id="TXC06925.1"/>
    </source>
</evidence>
<sequence>LQAEFGARSSGPEQIHGTAIVVVLLTLGPSLADKERRKAAFRHGMVFVWEVLILGRSAHHLLIPFVMRDV</sequence>
<keyword evidence="1" id="KW-0472">Membrane</keyword>
<dbReference type="Proteomes" id="UP000321331">
    <property type="component" value="Unassembled WGS sequence"/>
</dbReference>
<gene>
    <name evidence="2" type="ORF">FocTR4_00003013</name>
</gene>
<dbReference type="AlphaFoldDB" id="A0A5C6T7D6"/>
<feature type="transmembrane region" description="Helical" evidence="1">
    <location>
        <begin position="15"/>
        <end position="32"/>
    </location>
</feature>
<organism evidence="2 3">
    <name type="scientific">Fusarium oxysporum f. sp. cubense</name>
    <dbReference type="NCBI Taxonomy" id="61366"/>
    <lineage>
        <taxon>Eukaryota</taxon>
        <taxon>Fungi</taxon>
        <taxon>Dikarya</taxon>
        <taxon>Ascomycota</taxon>
        <taxon>Pezizomycotina</taxon>
        <taxon>Sordariomycetes</taxon>
        <taxon>Hypocreomycetidae</taxon>
        <taxon>Hypocreales</taxon>
        <taxon>Nectriaceae</taxon>
        <taxon>Fusarium</taxon>
        <taxon>Fusarium oxysporum species complex</taxon>
    </lineage>
</organism>
<keyword evidence="1" id="KW-1133">Transmembrane helix</keyword>
<evidence type="ECO:0000313" key="3">
    <source>
        <dbReference type="Proteomes" id="UP000321331"/>
    </source>
</evidence>